<evidence type="ECO:0000256" key="1">
    <source>
        <dbReference type="RuleBase" id="RU003860"/>
    </source>
</evidence>
<organism evidence="2 3">
    <name type="scientific">[Candida] subhashii</name>
    <dbReference type="NCBI Taxonomy" id="561895"/>
    <lineage>
        <taxon>Eukaryota</taxon>
        <taxon>Fungi</taxon>
        <taxon>Dikarya</taxon>
        <taxon>Ascomycota</taxon>
        <taxon>Saccharomycotina</taxon>
        <taxon>Pichiomycetes</taxon>
        <taxon>Debaryomycetaceae</taxon>
        <taxon>Spathaspora</taxon>
    </lineage>
</organism>
<comment type="caution">
    <text evidence="2">The sequence shown here is derived from an EMBL/GenBank/DDBJ whole genome shotgun (WGS) entry which is preliminary data.</text>
</comment>
<dbReference type="GeneID" id="73468723"/>
<sequence length="127" mass="14420">MFKRLIRTMSTTTSKIIHSETPGPIEQSMLTKLQAEFQPSYLKIVNDSAKHAHHAGIQGAANTTESHFRLEIISDKFVGKTLPARHRLVYSLLDEEIKVHGIHALQMKTKTEAEMNKKKNIANEEQQ</sequence>
<dbReference type="PIRSF" id="PIRSF003113">
    <property type="entry name" value="BolA"/>
    <property type="match status" value="1"/>
</dbReference>
<proteinExistence type="inferred from homology"/>
<dbReference type="InterPro" id="IPR002634">
    <property type="entry name" value="BolA"/>
</dbReference>
<keyword evidence="3" id="KW-1185">Reference proteome</keyword>
<dbReference type="AlphaFoldDB" id="A0A8J5UJG3"/>
<dbReference type="Pfam" id="PF01722">
    <property type="entry name" value="BolA"/>
    <property type="match status" value="1"/>
</dbReference>
<dbReference type="Proteomes" id="UP000694255">
    <property type="component" value="Unassembled WGS sequence"/>
</dbReference>
<dbReference type="RefSeq" id="XP_049264780.1">
    <property type="nucleotide sequence ID" value="XM_049405617.1"/>
</dbReference>
<dbReference type="OrthoDB" id="411584at2759"/>
<dbReference type="PANTHER" id="PTHR46230:SF7">
    <property type="entry name" value="BOLA-LIKE PROTEIN 1"/>
    <property type="match status" value="1"/>
</dbReference>
<dbReference type="PANTHER" id="PTHR46230">
    <property type="match status" value="1"/>
</dbReference>
<evidence type="ECO:0000313" key="3">
    <source>
        <dbReference type="Proteomes" id="UP000694255"/>
    </source>
</evidence>
<dbReference type="GO" id="GO:0044572">
    <property type="term" value="P:[4Fe-4S] cluster assembly"/>
    <property type="evidence" value="ECO:0007669"/>
    <property type="project" value="TreeGrafter"/>
</dbReference>
<evidence type="ECO:0000313" key="2">
    <source>
        <dbReference type="EMBL" id="KAG7664548.1"/>
    </source>
</evidence>
<gene>
    <name evidence="2" type="ORF">J8A68_001922</name>
</gene>
<comment type="similarity">
    <text evidence="1">Belongs to the BolA/IbaG family.</text>
</comment>
<reference evidence="2 3" key="1">
    <citation type="journal article" date="2021" name="DNA Res.">
        <title>Genome analysis of Candida subhashii reveals its hybrid nature and dual mitochondrial genome conformations.</title>
        <authorList>
            <person name="Mixao V."/>
            <person name="Hegedusova E."/>
            <person name="Saus E."/>
            <person name="Pryszcz L.P."/>
            <person name="Cillingova A."/>
            <person name="Nosek J."/>
            <person name="Gabaldon T."/>
        </authorList>
    </citation>
    <scope>NUCLEOTIDE SEQUENCE [LARGE SCALE GENOMIC DNA]</scope>
    <source>
        <strain evidence="2 3">CBS 10753</strain>
    </source>
</reference>
<name>A0A8J5UJG3_9ASCO</name>
<dbReference type="GO" id="GO:0005759">
    <property type="term" value="C:mitochondrial matrix"/>
    <property type="evidence" value="ECO:0007669"/>
    <property type="project" value="TreeGrafter"/>
</dbReference>
<dbReference type="EMBL" id="JAGSYN010000074">
    <property type="protein sequence ID" value="KAG7664548.1"/>
    <property type="molecule type" value="Genomic_DNA"/>
</dbReference>
<protein>
    <submittedName>
        <fullName evidence="2">Uvi31</fullName>
    </submittedName>
</protein>
<accession>A0A8J5UJG3</accession>